<evidence type="ECO:0000313" key="2">
    <source>
        <dbReference type="Proteomes" id="UP000263596"/>
    </source>
</evidence>
<sequence length="61" mass="6979">MPESKLSYEILCAINHSNVKKLCYFAKLKKHAHHCIDQHASINKILNLVAKIKNDNLPPNK</sequence>
<comment type="caution">
    <text evidence="1">The sequence shown here is derived from an EMBL/GenBank/DDBJ whole genome shotgun (WGS) entry which is preliminary data.</text>
</comment>
<reference evidence="1 2" key="1">
    <citation type="journal article" date="2018" name="Nat. Biotechnol.">
        <title>A standardized bacterial taxonomy based on genome phylogeny substantially revises the tree of life.</title>
        <authorList>
            <person name="Parks D.H."/>
            <person name="Chuvochina M."/>
            <person name="Waite D.W."/>
            <person name="Rinke C."/>
            <person name="Skarshewski A."/>
            <person name="Chaumeil P.A."/>
            <person name="Hugenholtz P."/>
        </authorList>
    </citation>
    <scope>NUCLEOTIDE SEQUENCE [LARGE SCALE GENOMIC DNA]</scope>
    <source>
        <strain evidence="1">UBA9669</strain>
    </source>
</reference>
<dbReference type="AlphaFoldDB" id="A0A3D2SQ84"/>
<proteinExistence type="predicted"/>
<accession>A0A3D2SQ84</accession>
<dbReference type="EMBL" id="DPVE01000220">
    <property type="protein sequence ID" value="HCK30962.1"/>
    <property type="molecule type" value="Genomic_DNA"/>
</dbReference>
<dbReference type="Proteomes" id="UP000263596">
    <property type="component" value="Unassembled WGS sequence"/>
</dbReference>
<gene>
    <name evidence="1" type="ORF">DHW29_12765</name>
</gene>
<name>A0A3D2SQ84_9GAMM</name>
<protein>
    <submittedName>
        <fullName evidence="1">Uncharacterized protein</fullName>
    </submittedName>
</protein>
<evidence type="ECO:0000313" key="1">
    <source>
        <dbReference type="EMBL" id="HCK30962.1"/>
    </source>
</evidence>
<organism evidence="1 2">
    <name type="scientific">Acinetobacter ursingii</name>
    <dbReference type="NCBI Taxonomy" id="108980"/>
    <lineage>
        <taxon>Bacteria</taxon>
        <taxon>Pseudomonadati</taxon>
        <taxon>Pseudomonadota</taxon>
        <taxon>Gammaproteobacteria</taxon>
        <taxon>Moraxellales</taxon>
        <taxon>Moraxellaceae</taxon>
        <taxon>Acinetobacter</taxon>
    </lineage>
</organism>